<keyword evidence="1" id="KW-0732">Signal</keyword>
<dbReference type="RefSeq" id="WP_197203415.1">
    <property type="nucleotide sequence ID" value="NZ_SJPL01000001.1"/>
</dbReference>
<dbReference type="PANTHER" id="PTHR43818">
    <property type="entry name" value="BCDNA.GH03377"/>
    <property type="match status" value="1"/>
</dbReference>
<dbReference type="Gene3D" id="3.40.50.720">
    <property type="entry name" value="NAD(P)-binding Rossmann-like Domain"/>
    <property type="match status" value="1"/>
</dbReference>
<dbReference type="EMBL" id="SJPL01000001">
    <property type="protein sequence ID" value="TWT69115.1"/>
    <property type="molecule type" value="Genomic_DNA"/>
</dbReference>
<protein>
    <submittedName>
        <fullName evidence="4">Alpha-N-acetylgalactosaminidase</fullName>
        <ecNumber evidence="4">3.2.1.49</ecNumber>
    </submittedName>
</protein>
<gene>
    <name evidence="4" type="primary">nagA_3</name>
    <name evidence="4" type="ORF">Pan14r_13990</name>
</gene>
<evidence type="ECO:0000313" key="4">
    <source>
        <dbReference type="EMBL" id="TWT69115.1"/>
    </source>
</evidence>
<name>A0A5C5Y491_9PLAN</name>
<keyword evidence="4" id="KW-0326">Glycosidase</keyword>
<keyword evidence="5" id="KW-1185">Reference proteome</keyword>
<comment type="caution">
    <text evidence="4">The sequence shown here is derived from an EMBL/GenBank/DDBJ whole genome shotgun (WGS) entry which is preliminary data.</text>
</comment>
<proteinExistence type="predicted"/>
<dbReference type="EC" id="3.2.1.49" evidence="4"/>
<evidence type="ECO:0000256" key="1">
    <source>
        <dbReference type="SAM" id="SignalP"/>
    </source>
</evidence>
<dbReference type="SUPFAM" id="SSF55347">
    <property type="entry name" value="Glyceraldehyde-3-phosphate dehydrogenase-like, C-terminal domain"/>
    <property type="match status" value="1"/>
</dbReference>
<dbReference type="Proteomes" id="UP000317238">
    <property type="component" value="Unassembled WGS sequence"/>
</dbReference>
<feature type="signal peptide" evidence="1">
    <location>
        <begin position="1"/>
        <end position="18"/>
    </location>
</feature>
<dbReference type="Pfam" id="PF01408">
    <property type="entry name" value="GFO_IDH_MocA"/>
    <property type="match status" value="1"/>
</dbReference>
<dbReference type="Pfam" id="PF19051">
    <property type="entry name" value="GFO_IDH_MocA_C2"/>
    <property type="match status" value="1"/>
</dbReference>
<dbReference type="InterPro" id="IPR006311">
    <property type="entry name" value="TAT_signal"/>
</dbReference>
<feature type="chain" id="PRO_5022869840" evidence="1">
    <location>
        <begin position="19"/>
        <end position="439"/>
    </location>
</feature>
<dbReference type="InterPro" id="IPR000683">
    <property type="entry name" value="Gfo/Idh/MocA-like_OxRdtase_N"/>
</dbReference>
<evidence type="ECO:0000259" key="2">
    <source>
        <dbReference type="Pfam" id="PF01408"/>
    </source>
</evidence>
<keyword evidence="4" id="KW-0378">Hydrolase</keyword>
<dbReference type="GO" id="GO:0008456">
    <property type="term" value="F:alpha-N-acetylgalactosaminidase activity"/>
    <property type="evidence" value="ECO:0007669"/>
    <property type="project" value="UniProtKB-EC"/>
</dbReference>
<dbReference type="Gene3D" id="3.30.360.10">
    <property type="entry name" value="Dihydrodipicolinate Reductase, domain 2"/>
    <property type="match status" value="1"/>
</dbReference>
<feature type="domain" description="Gfo/Idh/MocA-like oxidoreductase bacterial type C-terminal" evidence="3">
    <location>
        <begin position="215"/>
        <end position="432"/>
    </location>
</feature>
<dbReference type="PANTHER" id="PTHR43818:SF5">
    <property type="entry name" value="OXIDOREDUCTASE FAMILY PROTEIN"/>
    <property type="match status" value="1"/>
</dbReference>
<evidence type="ECO:0000259" key="3">
    <source>
        <dbReference type="Pfam" id="PF19051"/>
    </source>
</evidence>
<dbReference type="InterPro" id="IPR043906">
    <property type="entry name" value="Gfo/Idh/MocA_OxRdtase_bact_C"/>
</dbReference>
<sequence precursor="true">MTAALTRRGLLKTAAAFAAPTFIPATALGRDGATPPSERVTMGFIGCGRQTYFKNIPLFVRTKGVQAIAVCDVDRWRLANAVPQIKTQYDSGKAKGTFTRVDQYEDYQDLLARDDIDAVCIATPDHWHAEMAIDAMQAGKDVALEKPIIRTVRQGQDLVRVAEQTGRIFRVDSEFRSGMPAHRATTLVRNGYVGKVRRVVTSVPETDIPCPPQPEMPVPKELDFQRWQGSAPKVPYTTLGVHPQQDYSRPGWMRRLLYCDGMITNWGTHLCNGAMWATDTERTGPVDIKGRGTYPDRESFWNVLLKFQVDFRFADGLRWEYRTESPYLLIEGDEGWVRAGFRDIDAYPKSLLTVEPKPTDQSFRFKSEKQDFIDCVRDRSETLEPAEVGHRVTSLGLLAHIAIHSGRSLQWDPVNEVFVNDDEANAYLDQPIMHRPADG</sequence>
<dbReference type="SUPFAM" id="SSF51735">
    <property type="entry name" value="NAD(P)-binding Rossmann-fold domains"/>
    <property type="match status" value="1"/>
</dbReference>
<organism evidence="4 5">
    <name type="scientific">Crateriforma conspicua</name>
    <dbReference type="NCBI Taxonomy" id="2527996"/>
    <lineage>
        <taxon>Bacteria</taxon>
        <taxon>Pseudomonadati</taxon>
        <taxon>Planctomycetota</taxon>
        <taxon>Planctomycetia</taxon>
        <taxon>Planctomycetales</taxon>
        <taxon>Planctomycetaceae</taxon>
        <taxon>Crateriforma</taxon>
    </lineage>
</organism>
<dbReference type="AlphaFoldDB" id="A0A5C5Y491"/>
<accession>A0A5C5Y491</accession>
<evidence type="ECO:0000313" key="5">
    <source>
        <dbReference type="Proteomes" id="UP000317238"/>
    </source>
</evidence>
<dbReference type="InterPro" id="IPR050463">
    <property type="entry name" value="Gfo/Idh/MocA_oxidrdct_glycsds"/>
</dbReference>
<dbReference type="PROSITE" id="PS51318">
    <property type="entry name" value="TAT"/>
    <property type="match status" value="1"/>
</dbReference>
<dbReference type="InterPro" id="IPR036291">
    <property type="entry name" value="NAD(P)-bd_dom_sf"/>
</dbReference>
<reference evidence="4 5" key="1">
    <citation type="submission" date="2019-02" db="EMBL/GenBank/DDBJ databases">
        <title>Deep-cultivation of Planctomycetes and their phenomic and genomic characterization uncovers novel biology.</title>
        <authorList>
            <person name="Wiegand S."/>
            <person name="Jogler M."/>
            <person name="Boedeker C."/>
            <person name="Pinto D."/>
            <person name="Vollmers J."/>
            <person name="Rivas-Marin E."/>
            <person name="Kohn T."/>
            <person name="Peeters S.H."/>
            <person name="Heuer A."/>
            <person name="Rast P."/>
            <person name="Oberbeckmann S."/>
            <person name="Bunk B."/>
            <person name="Jeske O."/>
            <person name="Meyerdierks A."/>
            <person name="Storesund J.E."/>
            <person name="Kallscheuer N."/>
            <person name="Luecker S."/>
            <person name="Lage O.M."/>
            <person name="Pohl T."/>
            <person name="Merkel B.J."/>
            <person name="Hornburger P."/>
            <person name="Mueller R.-W."/>
            <person name="Bruemmer F."/>
            <person name="Labrenz M."/>
            <person name="Spormann A.M."/>
            <person name="Op Den Camp H."/>
            <person name="Overmann J."/>
            <person name="Amann R."/>
            <person name="Jetten M.S.M."/>
            <person name="Mascher T."/>
            <person name="Medema M.H."/>
            <person name="Devos D.P."/>
            <person name="Kaster A.-K."/>
            <person name="Ovreas L."/>
            <person name="Rohde M."/>
            <person name="Galperin M.Y."/>
            <person name="Jogler C."/>
        </authorList>
    </citation>
    <scope>NUCLEOTIDE SEQUENCE [LARGE SCALE GENOMIC DNA]</scope>
    <source>
        <strain evidence="4 5">Pan14r</strain>
    </source>
</reference>
<dbReference type="GO" id="GO:0000166">
    <property type="term" value="F:nucleotide binding"/>
    <property type="evidence" value="ECO:0007669"/>
    <property type="project" value="InterPro"/>
</dbReference>
<feature type="domain" description="Gfo/Idh/MocA-like oxidoreductase N-terminal" evidence="2">
    <location>
        <begin position="42"/>
        <end position="172"/>
    </location>
</feature>